<reference evidence="8 9" key="1">
    <citation type="journal article" date="2016" name="Nat. Commun.">
        <title>Thousands of microbial genomes shed light on interconnected biogeochemical processes in an aquifer system.</title>
        <authorList>
            <person name="Anantharaman K."/>
            <person name="Brown C.T."/>
            <person name="Hug L.A."/>
            <person name="Sharon I."/>
            <person name="Castelle C.J."/>
            <person name="Probst A.J."/>
            <person name="Thomas B.C."/>
            <person name="Singh A."/>
            <person name="Wilkins M.J."/>
            <person name="Karaoz U."/>
            <person name="Brodie E.L."/>
            <person name="Williams K.H."/>
            <person name="Hubbard S.S."/>
            <person name="Banfield J.F."/>
        </authorList>
    </citation>
    <scope>NUCLEOTIDE SEQUENCE [LARGE SCALE GENOMIC DNA]</scope>
</reference>
<dbReference type="GO" id="GO:0003723">
    <property type="term" value="F:RNA binding"/>
    <property type="evidence" value="ECO:0007669"/>
    <property type="project" value="TreeGrafter"/>
</dbReference>
<evidence type="ECO:0000256" key="4">
    <source>
        <dbReference type="ARBA" id="ARBA00035259"/>
    </source>
</evidence>
<organism evidence="8 9">
    <name type="scientific">Candidatus Falkowbacteria bacterium RIFOXYA2_FULL_47_9</name>
    <dbReference type="NCBI Taxonomy" id="1797995"/>
    <lineage>
        <taxon>Bacteria</taxon>
        <taxon>Candidatus Falkowiibacteriota</taxon>
    </lineage>
</organism>
<dbReference type="PANTHER" id="PTHR21569:SF1">
    <property type="entry name" value="SMALL RIBOSOMAL SUBUNIT PROTEIN US9M"/>
    <property type="match status" value="1"/>
</dbReference>
<evidence type="ECO:0000313" key="8">
    <source>
        <dbReference type="EMBL" id="OGF27027.1"/>
    </source>
</evidence>
<dbReference type="PANTHER" id="PTHR21569">
    <property type="entry name" value="RIBOSOMAL PROTEIN S9"/>
    <property type="match status" value="1"/>
</dbReference>
<evidence type="ECO:0000256" key="1">
    <source>
        <dbReference type="ARBA" id="ARBA00005251"/>
    </source>
</evidence>
<dbReference type="EMBL" id="MFGC01000029">
    <property type="protein sequence ID" value="OGF27027.1"/>
    <property type="molecule type" value="Genomic_DNA"/>
</dbReference>
<dbReference type="GO" id="GO:0006412">
    <property type="term" value="P:translation"/>
    <property type="evidence" value="ECO:0007669"/>
    <property type="project" value="UniProtKB-UniRule"/>
</dbReference>
<evidence type="ECO:0000256" key="3">
    <source>
        <dbReference type="ARBA" id="ARBA00023274"/>
    </source>
</evidence>
<dbReference type="GO" id="GO:0003735">
    <property type="term" value="F:structural constituent of ribosome"/>
    <property type="evidence" value="ECO:0007669"/>
    <property type="project" value="InterPro"/>
</dbReference>
<dbReference type="InterPro" id="IPR000754">
    <property type="entry name" value="Ribosomal_uS9"/>
</dbReference>
<feature type="region of interest" description="Disordered" evidence="7">
    <location>
        <begin position="115"/>
        <end position="140"/>
    </location>
</feature>
<dbReference type="Pfam" id="PF00380">
    <property type="entry name" value="Ribosomal_S9"/>
    <property type="match status" value="1"/>
</dbReference>
<dbReference type="InterPro" id="IPR023035">
    <property type="entry name" value="Ribosomal_uS9_bac/plastid"/>
</dbReference>
<protein>
    <recommendedName>
        <fullName evidence="4 5">Small ribosomal subunit protein uS9</fullName>
    </recommendedName>
</protein>
<keyword evidence="3 5" id="KW-0687">Ribonucleoprotein</keyword>
<dbReference type="Gene3D" id="3.30.230.10">
    <property type="match status" value="1"/>
</dbReference>
<keyword evidence="2 5" id="KW-0689">Ribosomal protein</keyword>
<dbReference type="FunFam" id="3.30.230.10:FF:000001">
    <property type="entry name" value="30S ribosomal protein S9"/>
    <property type="match status" value="1"/>
</dbReference>
<dbReference type="Proteomes" id="UP000178925">
    <property type="component" value="Unassembled WGS sequence"/>
</dbReference>
<dbReference type="PROSITE" id="PS00360">
    <property type="entry name" value="RIBOSOMAL_S9"/>
    <property type="match status" value="1"/>
</dbReference>
<evidence type="ECO:0000256" key="2">
    <source>
        <dbReference type="ARBA" id="ARBA00022980"/>
    </source>
</evidence>
<dbReference type="GO" id="GO:0015935">
    <property type="term" value="C:small ribosomal subunit"/>
    <property type="evidence" value="ECO:0007669"/>
    <property type="project" value="TreeGrafter"/>
</dbReference>
<dbReference type="SUPFAM" id="SSF54211">
    <property type="entry name" value="Ribosomal protein S5 domain 2-like"/>
    <property type="match status" value="1"/>
</dbReference>
<dbReference type="STRING" id="1797995.A2242_03060"/>
<evidence type="ECO:0000256" key="6">
    <source>
        <dbReference type="RuleBase" id="RU003815"/>
    </source>
</evidence>
<dbReference type="GO" id="GO:0005737">
    <property type="term" value="C:cytoplasm"/>
    <property type="evidence" value="ECO:0007669"/>
    <property type="project" value="UniProtKB-ARBA"/>
</dbReference>
<dbReference type="InterPro" id="IPR014721">
    <property type="entry name" value="Ribsml_uS5_D2-typ_fold_subgr"/>
</dbReference>
<dbReference type="HAMAP" id="MF_00532_B">
    <property type="entry name" value="Ribosomal_uS9_B"/>
    <property type="match status" value="1"/>
</dbReference>
<sequence>MAETQKSHEFKGSYIAAIGRRKRAAAQVRLYADGSGVITVNGRPFAVYFPTELLQRTVRMPLVAAGVDGTVDISIVVKGGGKVGQAEAVRHGIARALLAENKDIKPVLKAEKLLTRDSRRKERKKPGLKKARKAPQWSKR</sequence>
<dbReference type="AlphaFoldDB" id="A0A1F5SJY8"/>
<evidence type="ECO:0000256" key="7">
    <source>
        <dbReference type="SAM" id="MobiDB-lite"/>
    </source>
</evidence>
<comment type="similarity">
    <text evidence="1 5 6">Belongs to the universal ribosomal protein uS9 family.</text>
</comment>
<proteinExistence type="inferred from homology"/>
<dbReference type="NCBIfam" id="NF001099">
    <property type="entry name" value="PRK00132.1"/>
    <property type="match status" value="1"/>
</dbReference>
<gene>
    <name evidence="5" type="primary">rpsI</name>
    <name evidence="8" type="ORF">A2242_03060</name>
</gene>
<comment type="caution">
    <text evidence="8">The sequence shown here is derived from an EMBL/GenBank/DDBJ whole genome shotgun (WGS) entry which is preliminary data.</text>
</comment>
<evidence type="ECO:0000313" key="9">
    <source>
        <dbReference type="Proteomes" id="UP000178925"/>
    </source>
</evidence>
<dbReference type="InterPro" id="IPR020568">
    <property type="entry name" value="Ribosomal_Su5_D2-typ_SF"/>
</dbReference>
<dbReference type="InterPro" id="IPR020574">
    <property type="entry name" value="Ribosomal_uS9_CS"/>
</dbReference>
<evidence type="ECO:0000256" key="5">
    <source>
        <dbReference type="HAMAP-Rule" id="MF_00532"/>
    </source>
</evidence>
<feature type="compositionally biased region" description="Basic residues" evidence="7">
    <location>
        <begin position="121"/>
        <end position="140"/>
    </location>
</feature>
<name>A0A1F5SJY8_9BACT</name>
<accession>A0A1F5SJY8</accession>